<dbReference type="AlphaFoldDB" id="A0A0F9QA46"/>
<evidence type="ECO:0000313" key="1">
    <source>
        <dbReference type="EMBL" id="KKN02253.1"/>
    </source>
</evidence>
<dbReference type="EMBL" id="LAZR01005169">
    <property type="protein sequence ID" value="KKN02253.1"/>
    <property type="molecule type" value="Genomic_DNA"/>
</dbReference>
<accession>A0A0F9QA46</accession>
<name>A0A0F9QA46_9ZZZZ</name>
<gene>
    <name evidence="1" type="ORF">LCGC14_1119530</name>
</gene>
<sequence>MTRIDNSRGSSVDKFEREAKTILWRRIRGTDKARPDYDRWKTRIAEISVQEGISRREAVLQASQEETCLAPLMNEYDFESYGVIGTPQIMEGGGGTICRNEELSYRENLRWALDAAGEFQRTKNYPVECPNNSAWYLLTQAIEDAKDFLAKLGQVEVKASERDILVEDTQRHGKQSIKDLDDQLATLNELTEEEEEA</sequence>
<organism evidence="1">
    <name type="scientific">marine sediment metagenome</name>
    <dbReference type="NCBI Taxonomy" id="412755"/>
    <lineage>
        <taxon>unclassified sequences</taxon>
        <taxon>metagenomes</taxon>
        <taxon>ecological metagenomes</taxon>
    </lineage>
</organism>
<comment type="caution">
    <text evidence="1">The sequence shown here is derived from an EMBL/GenBank/DDBJ whole genome shotgun (WGS) entry which is preliminary data.</text>
</comment>
<protein>
    <submittedName>
        <fullName evidence="1">Uncharacterized protein</fullName>
    </submittedName>
</protein>
<reference evidence="1" key="1">
    <citation type="journal article" date="2015" name="Nature">
        <title>Complex archaea that bridge the gap between prokaryotes and eukaryotes.</title>
        <authorList>
            <person name="Spang A."/>
            <person name="Saw J.H."/>
            <person name="Jorgensen S.L."/>
            <person name="Zaremba-Niedzwiedzka K."/>
            <person name="Martijn J."/>
            <person name="Lind A.E."/>
            <person name="van Eijk R."/>
            <person name="Schleper C."/>
            <person name="Guy L."/>
            <person name="Ettema T.J."/>
        </authorList>
    </citation>
    <scope>NUCLEOTIDE SEQUENCE</scope>
</reference>
<proteinExistence type="predicted"/>